<dbReference type="InParanoid" id="B0DRV5"/>
<keyword evidence="2" id="KW-1133">Transmembrane helix</keyword>
<dbReference type="Pfam" id="PF18759">
    <property type="entry name" value="Plavaka"/>
    <property type="match status" value="1"/>
</dbReference>
<dbReference type="RefSeq" id="XP_001886637.1">
    <property type="nucleotide sequence ID" value="XM_001886602.1"/>
</dbReference>
<name>B0DRV5_LACBS</name>
<keyword evidence="2" id="KW-0812">Transmembrane</keyword>
<dbReference type="GeneID" id="6082358"/>
<sequence length="1127" mass="127723">MAAPATYTGIAISNCVQLIGTIITWFLSGSLLVQCYDFFCTDHLNGDLKFIKVAVWVRSMAVTAGAWQSLIVAWGNPTIFTGPSVFPVFTVPLTGIGESSTQPILQRTDFAIDRILRCSDFFCLVALMQLAAAFARGVAHTLDLSAELVQAKLESSFKSTKRIIDRLIIVTLETAAVTLITTLVQLILYSRSPTNSLNRVGIMYILGGFLQIMAPKGKGSTRMDAGKVSSSFTPGLQKSASNASSSRNSAQLLNLHTQALLEQQDGPIVDSDIPNLDDNMSPTTNPVTIDPILDDIKVEYHPQSGKPTHVYHFEDCTTSSEGTANMPVDPEPWRPFRSRLDFEIAELILNTHMNKSQTNQLLSLIHQCIQRPSEFTLENSTDLECVWENARMARTSGFSKITVPVPYKEKEVPHDVWTYSLFDWTRELLEDPGLISQFHWHAERHYKFNGSKFERFIDEPWTADTWWQIQVQSCSSLPQGALPFCMVIYADKTRLSSFGSVKGYPVIGRPANFNVRIRNGTGIAGGRVLGLLPVVDEDAGETGKKGYVNFKRVVWHKAFFHILDSIRKYLKTGYTFTNCADSIARHIFWFILIASADYEEQCMISLIRGAGGNFPCPICLVPADQQTNLSTIFPERTMKNMQEIYLTAQKLASGPKEELLKSHGLRDAENVFWMCHGSDIHKALSFDRLHAYHGGLFSDHLLSEFKMIINELGKASAKLLDMQFDEMPPWSGLNHFSAVMKTEFADGSKYEDISKVTQLHSLMTLIMMLHQIIVFAAHNILSKDVTKQGFHLLKLIRSYLELDMYVSLTTHTESTIAAGRAELLVFENYYIHQHVFDDIQNKGATRNYNTKPSEKSHGSLKSAYKFHTNFKNVESQILEVNQSHLVATIIRTKLETLDEAQDSNEEVVEKDIIGSKHVSLGSPTSKITLKDMEQRGAQDFAFQDFRKKLSKFFSKYFGHQIQLHEDENIHSIFQIFPYQYLQVNYESTVDWSLTTDLLRVNPKFHNKERYDYVVVKIDSKKFIFAQLLCIFSCEVKSTKYFLALILPLDLPPSLTNRGRDWELCFTRLRSRPRLSSCFISVESIVRRALISKDYGAEYGDEYLVVDVVDFDLWLRLKTLPLIHRAEF</sequence>
<dbReference type="KEGG" id="lbc:LACBIDRAFT_332185"/>
<feature type="compositionally biased region" description="Polar residues" evidence="1">
    <location>
        <begin position="228"/>
        <end position="238"/>
    </location>
</feature>
<feature type="transmembrane region" description="Helical" evidence="2">
    <location>
        <begin position="167"/>
        <end position="190"/>
    </location>
</feature>
<proteinExistence type="predicted"/>
<protein>
    <submittedName>
        <fullName evidence="3">Predicted protein</fullName>
    </submittedName>
</protein>
<gene>
    <name evidence="3" type="ORF">LACBIDRAFT_332185</name>
</gene>
<evidence type="ECO:0000313" key="4">
    <source>
        <dbReference type="Proteomes" id="UP000001194"/>
    </source>
</evidence>
<keyword evidence="4" id="KW-1185">Reference proteome</keyword>
<feature type="compositionally biased region" description="Low complexity" evidence="1">
    <location>
        <begin position="239"/>
        <end position="248"/>
    </location>
</feature>
<dbReference type="STRING" id="486041.B0DRV5"/>
<dbReference type="OrthoDB" id="3239511at2759"/>
<dbReference type="AlphaFoldDB" id="B0DRV5"/>
<evidence type="ECO:0000256" key="1">
    <source>
        <dbReference type="SAM" id="MobiDB-lite"/>
    </source>
</evidence>
<dbReference type="Proteomes" id="UP000001194">
    <property type="component" value="Unassembled WGS sequence"/>
</dbReference>
<feature type="region of interest" description="Disordered" evidence="1">
    <location>
        <begin position="221"/>
        <end position="248"/>
    </location>
</feature>
<accession>B0DRV5</accession>
<dbReference type="EMBL" id="DS547129">
    <property type="protein sequence ID" value="EDR02593.1"/>
    <property type="molecule type" value="Genomic_DNA"/>
</dbReference>
<reference evidence="3 4" key="1">
    <citation type="journal article" date="2008" name="Nature">
        <title>The genome of Laccaria bicolor provides insights into mycorrhizal symbiosis.</title>
        <authorList>
            <person name="Martin F."/>
            <person name="Aerts A."/>
            <person name="Ahren D."/>
            <person name="Brun A."/>
            <person name="Danchin E.G.J."/>
            <person name="Duchaussoy F."/>
            <person name="Gibon J."/>
            <person name="Kohler A."/>
            <person name="Lindquist E."/>
            <person name="Pereda V."/>
            <person name="Salamov A."/>
            <person name="Shapiro H.J."/>
            <person name="Wuyts J."/>
            <person name="Blaudez D."/>
            <person name="Buee M."/>
            <person name="Brokstein P."/>
            <person name="Canbaeck B."/>
            <person name="Cohen D."/>
            <person name="Courty P.E."/>
            <person name="Coutinho P.M."/>
            <person name="Delaruelle C."/>
            <person name="Detter J.C."/>
            <person name="Deveau A."/>
            <person name="DiFazio S."/>
            <person name="Duplessis S."/>
            <person name="Fraissinet-Tachet L."/>
            <person name="Lucic E."/>
            <person name="Frey-Klett P."/>
            <person name="Fourrey C."/>
            <person name="Feussner I."/>
            <person name="Gay G."/>
            <person name="Grimwood J."/>
            <person name="Hoegger P.J."/>
            <person name="Jain P."/>
            <person name="Kilaru S."/>
            <person name="Labbe J."/>
            <person name="Lin Y.C."/>
            <person name="Legue V."/>
            <person name="Le Tacon F."/>
            <person name="Marmeisse R."/>
            <person name="Melayah D."/>
            <person name="Montanini B."/>
            <person name="Muratet M."/>
            <person name="Nehls U."/>
            <person name="Niculita-Hirzel H."/>
            <person name="Oudot-Le Secq M.P."/>
            <person name="Peter M."/>
            <person name="Quesneville H."/>
            <person name="Rajashekar B."/>
            <person name="Reich M."/>
            <person name="Rouhier N."/>
            <person name="Schmutz J."/>
            <person name="Yin T."/>
            <person name="Chalot M."/>
            <person name="Henrissat B."/>
            <person name="Kuees U."/>
            <person name="Lucas S."/>
            <person name="Van de Peer Y."/>
            <person name="Podila G.K."/>
            <person name="Polle A."/>
            <person name="Pukkila P.J."/>
            <person name="Richardson P.M."/>
            <person name="Rouze P."/>
            <person name="Sanders I.R."/>
            <person name="Stajich J.E."/>
            <person name="Tunlid A."/>
            <person name="Tuskan G."/>
            <person name="Grigoriev I.V."/>
        </authorList>
    </citation>
    <scope>NUCLEOTIDE SEQUENCE [LARGE SCALE GENOMIC DNA]</scope>
    <source>
        <strain evidence="4">S238N-H82 / ATCC MYA-4686</strain>
    </source>
</reference>
<organism evidence="4">
    <name type="scientific">Laccaria bicolor (strain S238N-H82 / ATCC MYA-4686)</name>
    <name type="common">Bicoloured deceiver</name>
    <name type="synonym">Laccaria laccata var. bicolor</name>
    <dbReference type="NCBI Taxonomy" id="486041"/>
    <lineage>
        <taxon>Eukaryota</taxon>
        <taxon>Fungi</taxon>
        <taxon>Dikarya</taxon>
        <taxon>Basidiomycota</taxon>
        <taxon>Agaricomycotina</taxon>
        <taxon>Agaricomycetes</taxon>
        <taxon>Agaricomycetidae</taxon>
        <taxon>Agaricales</taxon>
        <taxon>Agaricineae</taxon>
        <taxon>Hydnangiaceae</taxon>
        <taxon>Laccaria</taxon>
    </lineage>
</organism>
<dbReference type="HOGENOM" id="CLU_009122_0_0_1"/>
<evidence type="ECO:0000256" key="2">
    <source>
        <dbReference type="SAM" id="Phobius"/>
    </source>
</evidence>
<dbReference type="InterPro" id="IPR041078">
    <property type="entry name" value="Plavaka"/>
</dbReference>
<evidence type="ECO:0000313" key="3">
    <source>
        <dbReference type="EMBL" id="EDR02593.1"/>
    </source>
</evidence>
<keyword evidence="2" id="KW-0472">Membrane</keyword>